<feature type="transmembrane region" description="Helical" evidence="2">
    <location>
        <begin position="505"/>
        <end position="523"/>
    </location>
</feature>
<dbReference type="InterPro" id="IPR054539">
    <property type="entry name" value="Beta-prop_PDH"/>
</dbReference>
<reference evidence="5" key="2">
    <citation type="submission" date="2023-05" db="EMBL/GenBank/DDBJ databases">
        <authorList>
            <consortium name="Lawrence Berkeley National Laboratory"/>
            <person name="Steindorff A."/>
            <person name="Hensen N."/>
            <person name="Bonometti L."/>
            <person name="Westerberg I."/>
            <person name="Brannstrom I.O."/>
            <person name="Guillou S."/>
            <person name="Cros-Aarteil S."/>
            <person name="Calhoun S."/>
            <person name="Haridas S."/>
            <person name="Kuo A."/>
            <person name="Mondo S."/>
            <person name="Pangilinan J."/>
            <person name="Riley R."/>
            <person name="Labutti K."/>
            <person name="Andreopoulos B."/>
            <person name="Lipzen A."/>
            <person name="Chen C."/>
            <person name="Yanf M."/>
            <person name="Daum C."/>
            <person name="Ng V."/>
            <person name="Clum A."/>
            <person name="Ohm R."/>
            <person name="Martin F."/>
            <person name="Silar P."/>
            <person name="Natvig D."/>
            <person name="Lalanne C."/>
            <person name="Gautier V."/>
            <person name="Ament-Velasquez S.L."/>
            <person name="Kruys A."/>
            <person name="Hutchinson M.I."/>
            <person name="Powell A.J."/>
            <person name="Barry K."/>
            <person name="Miller A.N."/>
            <person name="Grigoriev I.V."/>
            <person name="Debuchy R."/>
            <person name="Gladieux P."/>
            <person name="Thoren M.H."/>
            <person name="Johannesson H."/>
        </authorList>
    </citation>
    <scope>NUCLEOTIDE SEQUENCE</scope>
    <source>
        <strain evidence="5">CBS 141.50</strain>
    </source>
</reference>
<feature type="region of interest" description="Disordered" evidence="1">
    <location>
        <begin position="464"/>
        <end position="488"/>
    </location>
</feature>
<dbReference type="Pfam" id="PF22807">
    <property type="entry name" value="TrAA12"/>
    <property type="match status" value="1"/>
</dbReference>
<evidence type="ECO:0000313" key="5">
    <source>
        <dbReference type="EMBL" id="KAK4145282.1"/>
    </source>
</evidence>
<evidence type="ECO:0000313" key="6">
    <source>
        <dbReference type="Proteomes" id="UP001302676"/>
    </source>
</evidence>
<comment type="caution">
    <text evidence="5">The sequence shown here is derived from an EMBL/GenBank/DDBJ whole genome shotgun (WGS) entry which is preliminary data.</text>
</comment>
<feature type="chain" id="PRO_5043000248" evidence="3">
    <location>
        <begin position="22"/>
        <end position="524"/>
    </location>
</feature>
<dbReference type="AlphaFoldDB" id="A0AAN6ZNR9"/>
<accession>A0AAN6ZNR9</accession>
<dbReference type="EMBL" id="MU853570">
    <property type="protein sequence ID" value="KAK4145282.1"/>
    <property type="molecule type" value="Genomic_DNA"/>
</dbReference>
<name>A0AAN6ZNR9_9PEZI</name>
<proteinExistence type="predicted"/>
<keyword evidence="2" id="KW-1133">Transmembrane helix</keyword>
<organism evidence="5 6">
    <name type="scientific">Dichotomopilus funicola</name>
    <dbReference type="NCBI Taxonomy" id="1934379"/>
    <lineage>
        <taxon>Eukaryota</taxon>
        <taxon>Fungi</taxon>
        <taxon>Dikarya</taxon>
        <taxon>Ascomycota</taxon>
        <taxon>Pezizomycotina</taxon>
        <taxon>Sordariomycetes</taxon>
        <taxon>Sordariomycetidae</taxon>
        <taxon>Sordariales</taxon>
        <taxon>Chaetomiaceae</taxon>
        <taxon>Dichotomopilus</taxon>
    </lineage>
</organism>
<dbReference type="SUPFAM" id="SSF50952">
    <property type="entry name" value="Soluble quinoprotein glucose dehydrogenase"/>
    <property type="match status" value="1"/>
</dbReference>
<dbReference type="RefSeq" id="XP_062638653.1">
    <property type="nucleotide sequence ID" value="XM_062783370.1"/>
</dbReference>
<evidence type="ECO:0000256" key="1">
    <source>
        <dbReference type="SAM" id="MobiDB-lite"/>
    </source>
</evidence>
<evidence type="ECO:0000256" key="2">
    <source>
        <dbReference type="SAM" id="Phobius"/>
    </source>
</evidence>
<feature type="signal peptide" evidence="3">
    <location>
        <begin position="1"/>
        <end position="21"/>
    </location>
</feature>
<feature type="domain" description="Pyrroloquinoline quinone-dependent pyranose dehydrogenase beta-propeller" evidence="4">
    <location>
        <begin position="61"/>
        <end position="459"/>
    </location>
</feature>
<dbReference type="Proteomes" id="UP001302676">
    <property type="component" value="Unassembled WGS sequence"/>
</dbReference>
<sequence>MNRLLKRAAAAALLLSGSGTAQETTVTTTTVSTATTDITTTVASTAASSCATVLTPTYSPPVVAKGWKAQLIATNLSSPRGIKFDSSGGLLVVEAQAGLRRLVFDDNGGTCLSVKESTPVIDDNELNHSLELSADGKTLYVSSTENVDQYSYDAETGTVGSLTRIISNMTNPNFGHSTRTLLLSHHVPDLLVVSRGSSENIDLLTNDITSGISQLRAFNVSNTTTTILDRPYNYPSDGLLIAWGLRNSVGVAEHPEQGTIWSVENSADEIHRLGEDVHEDNPGEELNFHGALNDDNSKLLGANYGYPNCFALWNTTAFPSPGDLAVGAQFSLDNNATANDTACAANTVSPRITFRAHMAPLDIKFNGTSRAFVSFHGSWNRDHPAGYKLSYVDFDNEAGEPVAQSDSLEAVRDVLTAPDVSVCGSGGKCLRPAGLAFDADRQRLFVTSDATGEIWVVTRDGEEVDVGSGEGNASSTSGNGGPSPSSSTAAAVPGVVYRGVGGSSWAVVGVTVGMMVLGGVGFMI</sequence>
<dbReference type="GeneID" id="87819983"/>
<protein>
    <submittedName>
        <fullName evidence="5">Soluble quino protein glucose/sorbosone dehydrogenase</fullName>
    </submittedName>
</protein>
<dbReference type="Gene3D" id="2.120.10.30">
    <property type="entry name" value="TolB, C-terminal domain"/>
    <property type="match status" value="1"/>
</dbReference>
<keyword evidence="2" id="KW-0472">Membrane</keyword>
<evidence type="ECO:0000256" key="3">
    <source>
        <dbReference type="SAM" id="SignalP"/>
    </source>
</evidence>
<evidence type="ECO:0000259" key="4">
    <source>
        <dbReference type="Pfam" id="PF22807"/>
    </source>
</evidence>
<gene>
    <name evidence="5" type="ORF">C8A04DRAFT_35994</name>
</gene>
<dbReference type="InterPro" id="IPR011041">
    <property type="entry name" value="Quinoprot_gluc/sorb_DH_b-prop"/>
</dbReference>
<dbReference type="InterPro" id="IPR011042">
    <property type="entry name" value="6-blade_b-propeller_TolB-like"/>
</dbReference>
<reference evidence="5" key="1">
    <citation type="journal article" date="2023" name="Mol. Phylogenet. Evol.">
        <title>Genome-scale phylogeny and comparative genomics of the fungal order Sordariales.</title>
        <authorList>
            <person name="Hensen N."/>
            <person name="Bonometti L."/>
            <person name="Westerberg I."/>
            <person name="Brannstrom I.O."/>
            <person name="Guillou S."/>
            <person name="Cros-Aarteil S."/>
            <person name="Calhoun S."/>
            <person name="Haridas S."/>
            <person name="Kuo A."/>
            <person name="Mondo S."/>
            <person name="Pangilinan J."/>
            <person name="Riley R."/>
            <person name="LaButti K."/>
            <person name="Andreopoulos B."/>
            <person name="Lipzen A."/>
            <person name="Chen C."/>
            <person name="Yan M."/>
            <person name="Daum C."/>
            <person name="Ng V."/>
            <person name="Clum A."/>
            <person name="Steindorff A."/>
            <person name="Ohm R.A."/>
            <person name="Martin F."/>
            <person name="Silar P."/>
            <person name="Natvig D.O."/>
            <person name="Lalanne C."/>
            <person name="Gautier V."/>
            <person name="Ament-Velasquez S.L."/>
            <person name="Kruys A."/>
            <person name="Hutchinson M.I."/>
            <person name="Powell A.J."/>
            <person name="Barry K."/>
            <person name="Miller A.N."/>
            <person name="Grigoriev I.V."/>
            <person name="Debuchy R."/>
            <person name="Gladieux P."/>
            <person name="Hiltunen Thoren M."/>
            <person name="Johannesson H."/>
        </authorList>
    </citation>
    <scope>NUCLEOTIDE SEQUENCE</scope>
    <source>
        <strain evidence="5">CBS 141.50</strain>
    </source>
</reference>
<feature type="compositionally biased region" description="Low complexity" evidence="1">
    <location>
        <begin position="471"/>
        <end position="488"/>
    </location>
</feature>
<keyword evidence="6" id="KW-1185">Reference proteome</keyword>
<keyword evidence="3" id="KW-0732">Signal</keyword>
<keyword evidence="2" id="KW-0812">Transmembrane</keyword>